<protein>
    <recommendedName>
        <fullName evidence="2">PH domain-containing protein</fullName>
    </recommendedName>
</protein>
<keyword evidence="3" id="KW-1185">Reference proteome</keyword>
<dbReference type="PROSITE" id="PS50003">
    <property type="entry name" value="PH_DOMAIN"/>
    <property type="match status" value="1"/>
</dbReference>
<name>A0A6P6YGL6_DERPT</name>
<feature type="domain" description="PH" evidence="2">
    <location>
        <begin position="52"/>
        <end position="158"/>
    </location>
</feature>
<dbReference type="InterPro" id="IPR011993">
    <property type="entry name" value="PH-like_dom_sf"/>
</dbReference>
<proteinExistence type="predicted"/>
<sequence length="545" mass="62369">MKNLRNDMMMTINTTALSSHSMKDNKDSSTTVTTLPKKSLDHYSISIVQECTAIKKGLLWEQQQQPKIFFFNRWKERFFILTQDYLTCFKKGSKKVGMSEMGSFVYKINLNEIQNLNWVDKKKNGVIGIQLSNTMIFLWNNSDSILDEWMSKLQDSTIRTKDRRTESSTKLRKSSTLLPNMLHITTNHNNNGNNNKFKKTELIQSNDSPIVNQRLNQSTLITKNDDDNDNNGFIKDNHMIIPPPPPPRRYLRCLSTDLGSTTMNQQHSNVNQIVTPSLSRNSMAIHNSPISMINNHNNHNNNNKNGKTIWTKMNLDIISNVKDSTMSTTTTTKMATRKQPSNDSNNSIGSSSSSSLMSQSLRCKSSYALQYSPLMININDSPTQTNHHQQQQQQRRICNAKRISTFQNNHHNNNSIQQYLMMNKNNHQTSNSSSSFFKSADSEFTFVNSKANEFKPENSIRSRNGYQTTTNTTNAYHNDNDSPTNMNYIIRSNRISSSASLMLNNRRLKNRNFILDQTTTTTISPVSPIPTPPPIPPHRTHLHNF</sequence>
<dbReference type="Gene3D" id="2.30.29.30">
    <property type="entry name" value="Pleckstrin-homology domain (PH domain)/Phosphotyrosine-binding domain (PTB)"/>
    <property type="match status" value="1"/>
</dbReference>
<organism evidence="3 4">
    <name type="scientific">Dermatophagoides pteronyssinus</name>
    <name type="common">European house dust mite</name>
    <dbReference type="NCBI Taxonomy" id="6956"/>
    <lineage>
        <taxon>Eukaryota</taxon>
        <taxon>Metazoa</taxon>
        <taxon>Ecdysozoa</taxon>
        <taxon>Arthropoda</taxon>
        <taxon>Chelicerata</taxon>
        <taxon>Arachnida</taxon>
        <taxon>Acari</taxon>
        <taxon>Acariformes</taxon>
        <taxon>Sarcoptiformes</taxon>
        <taxon>Astigmata</taxon>
        <taxon>Psoroptidia</taxon>
        <taxon>Analgoidea</taxon>
        <taxon>Pyroglyphidae</taxon>
        <taxon>Dermatophagoidinae</taxon>
        <taxon>Dermatophagoides</taxon>
    </lineage>
</organism>
<dbReference type="SUPFAM" id="SSF50729">
    <property type="entry name" value="PH domain-like"/>
    <property type="match status" value="1"/>
</dbReference>
<evidence type="ECO:0000256" key="1">
    <source>
        <dbReference type="SAM" id="MobiDB-lite"/>
    </source>
</evidence>
<feature type="region of interest" description="Disordered" evidence="1">
    <location>
        <begin position="460"/>
        <end position="480"/>
    </location>
</feature>
<dbReference type="Proteomes" id="UP000515146">
    <property type="component" value="Unplaced"/>
</dbReference>
<dbReference type="AlphaFoldDB" id="A0A6P6YGL6"/>
<dbReference type="Pfam" id="PF00169">
    <property type="entry name" value="PH"/>
    <property type="match status" value="1"/>
</dbReference>
<dbReference type="RefSeq" id="XP_027203962.1">
    <property type="nucleotide sequence ID" value="XM_027348161.1"/>
</dbReference>
<evidence type="ECO:0000313" key="3">
    <source>
        <dbReference type="Proteomes" id="UP000515146"/>
    </source>
</evidence>
<dbReference type="SMART" id="SM00233">
    <property type="entry name" value="PH"/>
    <property type="match status" value="1"/>
</dbReference>
<dbReference type="OMA" id="NSEFAFI"/>
<gene>
    <name evidence="4 5" type="primary">LOC113797734</name>
</gene>
<evidence type="ECO:0000313" key="4">
    <source>
        <dbReference type="RefSeq" id="XP_027203961.1"/>
    </source>
</evidence>
<dbReference type="InterPro" id="IPR001849">
    <property type="entry name" value="PH_domain"/>
</dbReference>
<accession>A0A6P6YGL6</accession>
<evidence type="ECO:0000259" key="2">
    <source>
        <dbReference type="PROSITE" id="PS50003"/>
    </source>
</evidence>
<reference evidence="4 5" key="1">
    <citation type="submission" date="2025-04" db="UniProtKB">
        <authorList>
            <consortium name="RefSeq"/>
        </authorList>
    </citation>
    <scope>IDENTIFICATION</scope>
    <source>
        <strain evidence="4 5">Airmid</strain>
    </source>
</reference>
<dbReference type="RefSeq" id="XP_027203961.1">
    <property type="nucleotide sequence ID" value="XM_027348160.1"/>
</dbReference>
<feature type="compositionally biased region" description="Polar residues" evidence="1">
    <location>
        <begin position="461"/>
        <end position="480"/>
    </location>
</feature>
<feature type="region of interest" description="Disordered" evidence="1">
    <location>
        <begin position="523"/>
        <end position="545"/>
    </location>
</feature>
<feature type="compositionally biased region" description="Low complexity" evidence="1">
    <location>
        <begin position="341"/>
        <end position="355"/>
    </location>
</feature>
<feature type="compositionally biased region" description="Pro residues" evidence="1">
    <location>
        <begin position="527"/>
        <end position="537"/>
    </location>
</feature>
<evidence type="ECO:0000313" key="5">
    <source>
        <dbReference type="RefSeq" id="XP_027203962.1"/>
    </source>
</evidence>
<dbReference type="OrthoDB" id="8196563at2759"/>
<dbReference type="KEGG" id="dpte:113797734"/>
<feature type="region of interest" description="Disordered" evidence="1">
    <location>
        <begin position="326"/>
        <end position="355"/>
    </location>
</feature>